<dbReference type="CDD" id="cd24050">
    <property type="entry name" value="ASKHA_NBD_ANMK"/>
    <property type="match status" value="1"/>
</dbReference>
<dbReference type="Pfam" id="PF03702">
    <property type="entry name" value="AnmK"/>
    <property type="match status" value="1"/>
</dbReference>
<comment type="caution">
    <text evidence="2">The sequence shown here is derived from an EMBL/GenBank/DDBJ whole genome shotgun (WGS) entry which is preliminary data.</text>
</comment>
<reference evidence="2 3" key="1">
    <citation type="submission" date="2019-11" db="EMBL/GenBank/DDBJ databases">
        <title>Characterisation of Fundicoccus ignavus gen. nov. sp. nov., a novel genus of the family Aerococcaceae isolated from bulk tank milk.</title>
        <authorList>
            <person name="Siebert A."/>
            <person name="Huptas C."/>
            <person name="Wenning M."/>
            <person name="Scherer S."/>
            <person name="Doll E.V."/>
        </authorList>
    </citation>
    <scope>NUCLEOTIDE SEQUENCE [LARGE SCALE GENOMIC DNA]</scope>
    <source>
        <strain evidence="2 3">DSM 109653</strain>
    </source>
</reference>
<dbReference type="PANTHER" id="PTHR30605">
    <property type="entry name" value="ANHYDRO-N-ACETYLMURAMIC ACID KINASE"/>
    <property type="match status" value="1"/>
</dbReference>
<dbReference type="GO" id="GO:0016301">
    <property type="term" value="F:kinase activity"/>
    <property type="evidence" value="ECO:0007669"/>
    <property type="project" value="UniProtKB-KW"/>
</dbReference>
<dbReference type="GO" id="GO:0005524">
    <property type="term" value="F:ATP binding"/>
    <property type="evidence" value="ECO:0007669"/>
    <property type="project" value="UniProtKB-UniRule"/>
</dbReference>
<gene>
    <name evidence="1" type="primary">anmK</name>
    <name evidence="2" type="ORF">GIY11_03985</name>
</gene>
<comment type="similarity">
    <text evidence="1">Belongs to the anhydro-N-acetylmuramic acid kinase family.</text>
</comment>
<dbReference type="InterPro" id="IPR005338">
    <property type="entry name" value="Anhydro_N_Ac-Mur_kinase"/>
</dbReference>
<comment type="catalytic activity">
    <reaction evidence="1">
        <text>1,6-anhydro-N-acetyl-beta-muramate + ATP + H2O = N-acetyl-D-muramate 6-phosphate + ADP + H(+)</text>
        <dbReference type="Rhea" id="RHEA:24952"/>
        <dbReference type="ChEBI" id="CHEBI:15377"/>
        <dbReference type="ChEBI" id="CHEBI:15378"/>
        <dbReference type="ChEBI" id="CHEBI:30616"/>
        <dbReference type="ChEBI" id="CHEBI:58690"/>
        <dbReference type="ChEBI" id="CHEBI:58722"/>
        <dbReference type="ChEBI" id="CHEBI:456216"/>
        <dbReference type="EC" id="2.7.1.170"/>
    </reaction>
</comment>
<dbReference type="GO" id="GO:0006040">
    <property type="term" value="P:amino sugar metabolic process"/>
    <property type="evidence" value="ECO:0007669"/>
    <property type="project" value="InterPro"/>
</dbReference>
<comment type="pathway">
    <text evidence="1">Cell wall biogenesis; peptidoglycan recycling.</text>
</comment>
<dbReference type="EMBL" id="WJQR01000003">
    <property type="protein sequence ID" value="MRI81171.1"/>
    <property type="molecule type" value="Genomic_DNA"/>
</dbReference>
<evidence type="ECO:0000313" key="3">
    <source>
        <dbReference type="Proteomes" id="UP000469870"/>
    </source>
</evidence>
<keyword evidence="1 2" id="KW-0418">Kinase</keyword>
<keyword evidence="1" id="KW-0119">Carbohydrate metabolism</keyword>
<dbReference type="UniPathway" id="UPA00544"/>
<dbReference type="RefSeq" id="WP_153861596.1">
    <property type="nucleotide sequence ID" value="NZ_WJQR01000003.1"/>
</dbReference>
<keyword evidence="1" id="KW-0547">Nucleotide-binding</keyword>
<dbReference type="NCBIfam" id="NF007148">
    <property type="entry name" value="PRK09585.3-2"/>
    <property type="match status" value="1"/>
</dbReference>
<dbReference type="AlphaFoldDB" id="A0A844C0S8"/>
<keyword evidence="1" id="KW-0067">ATP-binding</keyword>
<dbReference type="GO" id="GO:0016773">
    <property type="term" value="F:phosphotransferase activity, alcohol group as acceptor"/>
    <property type="evidence" value="ECO:0007669"/>
    <property type="project" value="UniProtKB-UniRule"/>
</dbReference>
<dbReference type="EC" id="2.7.1.170" evidence="1"/>
<dbReference type="GO" id="GO:0097175">
    <property type="term" value="P:1,6-anhydro-N-acetyl-beta-muramic acid catabolic process"/>
    <property type="evidence" value="ECO:0007669"/>
    <property type="project" value="UniProtKB-UniRule"/>
</dbReference>
<dbReference type="InterPro" id="IPR043129">
    <property type="entry name" value="ATPase_NBD"/>
</dbReference>
<keyword evidence="1 2" id="KW-0808">Transferase</keyword>
<name>A0A844C0S8_9LACT</name>
<protein>
    <recommendedName>
        <fullName evidence="1">Anhydro-N-acetylmuramic acid kinase</fullName>
        <ecNumber evidence="1">2.7.1.170</ecNumber>
    </recommendedName>
    <alternativeName>
        <fullName evidence="1">AnhMurNAc kinase</fullName>
    </alternativeName>
</protein>
<comment type="pathway">
    <text evidence="1">Amino-sugar metabolism; 1,6-anhydro-N-acetylmuramate degradation.</text>
</comment>
<dbReference type="Proteomes" id="UP000469870">
    <property type="component" value="Unassembled WGS sequence"/>
</dbReference>
<organism evidence="2 3">
    <name type="scientific">Fundicoccus ignavus</name>
    <dbReference type="NCBI Taxonomy" id="2664442"/>
    <lineage>
        <taxon>Bacteria</taxon>
        <taxon>Bacillati</taxon>
        <taxon>Bacillota</taxon>
        <taxon>Bacilli</taxon>
        <taxon>Lactobacillales</taxon>
        <taxon>Aerococcaceae</taxon>
        <taxon>Fundicoccus</taxon>
    </lineage>
</organism>
<sequence>MLAVGLMSGTSLDGVDAVLCEINGSGLSTQIKELAFETYPFPVKLRALVQRIAENQPIGIAEICSVNFELGQLFADAVLAVCSSYGIKSSDLGFIASHGQTVYHIPKPQGELVASTFQLGESAVIAYKCQCPVISNFRTMDMAAGGEGAPLVPFSEYILYRSEDKAIALQNIGGIGNVTIIPKSAKLDQVFAFDTGPGNMMINDAMEHLYQKSYDDKGAVAARGKLIDELVNELKAHPYLQTFPPKSTGREEFGSDYTGTILEKYQAYPPEDIIATLTWFTAYSIAFSYQNYVLPEHQLSEVILAGGGVHNLTLKDYIQQMMPNISVVTQEEKCYSSDSKEALAFAILGNETLHHQTSNVPSATGAKENVILGNIVYPN</sequence>
<dbReference type="PANTHER" id="PTHR30605:SF0">
    <property type="entry name" value="ANHYDRO-N-ACETYLMURAMIC ACID KINASE"/>
    <property type="match status" value="1"/>
</dbReference>
<evidence type="ECO:0000256" key="1">
    <source>
        <dbReference type="HAMAP-Rule" id="MF_01270"/>
    </source>
</evidence>
<feature type="binding site" evidence="1">
    <location>
        <begin position="9"/>
        <end position="16"/>
    </location>
    <ligand>
        <name>ATP</name>
        <dbReference type="ChEBI" id="CHEBI:30616"/>
    </ligand>
</feature>
<proteinExistence type="inferred from homology"/>
<dbReference type="UniPathway" id="UPA00343"/>
<comment type="function">
    <text evidence="1">Catalyzes the specific phosphorylation of 1,6-anhydro-N-acetylmuramic acid (anhMurNAc) with the simultaneous cleavage of the 1,6-anhydro ring, generating MurNAc-6-P. Is required for the utilization of anhMurNAc either imported from the medium or derived from its own cell wall murein, and thus plays a role in cell wall recycling.</text>
</comment>
<evidence type="ECO:0000313" key="2">
    <source>
        <dbReference type="EMBL" id="MRI81171.1"/>
    </source>
</evidence>
<dbReference type="NCBIfam" id="NF007142">
    <property type="entry name" value="PRK09585.2-1"/>
    <property type="match status" value="1"/>
</dbReference>
<dbReference type="GO" id="GO:0009254">
    <property type="term" value="P:peptidoglycan turnover"/>
    <property type="evidence" value="ECO:0007669"/>
    <property type="project" value="UniProtKB-UniRule"/>
</dbReference>
<dbReference type="HAMAP" id="MF_01270">
    <property type="entry name" value="AnhMurNAc_kinase"/>
    <property type="match status" value="1"/>
</dbReference>
<accession>A0A844C0S8</accession>
<dbReference type="Gene3D" id="3.30.420.40">
    <property type="match status" value="2"/>
</dbReference>
<dbReference type="SUPFAM" id="SSF53067">
    <property type="entry name" value="Actin-like ATPase domain"/>
    <property type="match status" value="1"/>
</dbReference>